<protein>
    <recommendedName>
        <fullName evidence="2">Ig-like domain-containing protein</fullName>
    </recommendedName>
</protein>
<dbReference type="InterPro" id="IPR013783">
    <property type="entry name" value="Ig-like_fold"/>
</dbReference>
<dbReference type="Gene3D" id="2.60.40.10">
    <property type="entry name" value="Immunoglobulins"/>
    <property type="match status" value="1"/>
</dbReference>
<dbReference type="Proteomes" id="UP001044222">
    <property type="component" value="Unassembled WGS sequence"/>
</dbReference>
<keyword evidence="1" id="KW-0732">Signal</keyword>
<dbReference type="CDD" id="cd00098">
    <property type="entry name" value="IgC1"/>
    <property type="match status" value="1"/>
</dbReference>
<feature type="chain" id="PRO_5038898504" description="Ig-like domain-containing protein" evidence="1">
    <location>
        <begin position="20"/>
        <end position="148"/>
    </location>
</feature>
<dbReference type="AlphaFoldDB" id="A0A9D3ML53"/>
<keyword evidence="4" id="KW-1185">Reference proteome</keyword>
<dbReference type="EMBL" id="JAFIRN010000004">
    <property type="protein sequence ID" value="KAG5850879.1"/>
    <property type="molecule type" value="Genomic_DNA"/>
</dbReference>
<evidence type="ECO:0000259" key="2">
    <source>
        <dbReference type="PROSITE" id="PS50835"/>
    </source>
</evidence>
<dbReference type="SMART" id="SM00407">
    <property type="entry name" value="IGc1"/>
    <property type="match status" value="1"/>
</dbReference>
<dbReference type="PROSITE" id="PS50835">
    <property type="entry name" value="IG_LIKE"/>
    <property type="match status" value="1"/>
</dbReference>
<proteinExistence type="predicted"/>
<sequence>MRRAEGLWISLLLLGFTNGGQPDQQQVLFSDGIQLLVEGTSNSTAPRVLVFLPARVEKTSQNVTLLCLARGLFAGLVDLTWMINDTVVTTAGSVAQVIREPNGSYTATGFLVIATTVWSPRNIYKCAAIQGSQVYEGSAQTSCFSDTS</sequence>
<gene>
    <name evidence="3" type="ORF">ANANG_G00087070</name>
</gene>
<feature type="signal peptide" evidence="1">
    <location>
        <begin position="1"/>
        <end position="19"/>
    </location>
</feature>
<evidence type="ECO:0000313" key="4">
    <source>
        <dbReference type="Proteomes" id="UP001044222"/>
    </source>
</evidence>
<dbReference type="InterPro" id="IPR036179">
    <property type="entry name" value="Ig-like_dom_sf"/>
</dbReference>
<evidence type="ECO:0000256" key="1">
    <source>
        <dbReference type="SAM" id="SignalP"/>
    </source>
</evidence>
<dbReference type="Pfam" id="PF07654">
    <property type="entry name" value="C1-set"/>
    <property type="match status" value="1"/>
</dbReference>
<dbReference type="SUPFAM" id="SSF48726">
    <property type="entry name" value="Immunoglobulin"/>
    <property type="match status" value="1"/>
</dbReference>
<reference evidence="3" key="1">
    <citation type="submission" date="2021-01" db="EMBL/GenBank/DDBJ databases">
        <title>A chromosome-scale assembly of European eel, Anguilla anguilla.</title>
        <authorList>
            <person name="Henkel C."/>
            <person name="Jong-Raadsen S.A."/>
            <person name="Dufour S."/>
            <person name="Weltzien F.-A."/>
            <person name="Palstra A.P."/>
            <person name="Pelster B."/>
            <person name="Spaink H.P."/>
            <person name="Van Den Thillart G.E."/>
            <person name="Jansen H."/>
            <person name="Zahm M."/>
            <person name="Klopp C."/>
            <person name="Cedric C."/>
            <person name="Louis A."/>
            <person name="Berthelot C."/>
            <person name="Parey E."/>
            <person name="Roest Crollius H."/>
            <person name="Montfort J."/>
            <person name="Robinson-Rechavi M."/>
            <person name="Bucao C."/>
            <person name="Bouchez O."/>
            <person name="Gislard M."/>
            <person name="Lluch J."/>
            <person name="Milhes M."/>
            <person name="Lampietro C."/>
            <person name="Lopez Roques C."/>
            <person name="Donnadieu C."/>
            <person name="Braasch I."/>
            <person name="Desvignes T."/>
            <person name="Postlethwait J."/>
            <person name="Bobe J."/>
            <person name="Guiguen Y."/>
            <person name="Dirks R."/>
        </authorList>
    </citation>
    <scope>NUCLEOTIDE SEQUENCE</scope>
    <source>
        <strain evidence="3">Tag_6206</strain>
        <tissue evidence="3">Liver</tissue>
    </source>
</reference>
<dbReference type="OMA" id="GEKDQMN"/>
<dbReference type="InterPro" id="IPR003597">
    <property type="entry name" value="Ig_C1-set"/>
</dbReference>
<evidence type="ECO:0000313" key="3">
    <source>
        <dbReference type="EMBL" id="KAG5850879.1"/>
    </source>
</evidence>
<name>A0A9D3ML53_ANGAN</name>
<organism evidence="3 4">
    <name type="scientific">Anguilla anguilla</name>
    <name type="common">European freshwater eel</name>
    <name type="synonym">Muraena anguilla</name>
    <dbReference type="NCBI Taxonomy" id="7936"/>
    <lineage>
        <taxon>Eukaryota</taxon>
        <taxon>Metazoa</taxon>
        <taxon>Chordata</taxon>
        <taxon>Craniata</taxon>
        <taxon>Vertebrata</taxon>
        <taxon>Euteleostomi</taxon>
        <taxon>Actinopterygii</taxon>
        <taxon>Neopterygii</taxon>
        <taxon>Teleostei</taxon>
        <taxon>Anguilliformes</taxon>
        <taxon>Anguillidae</taxon>
        <taxon>Anguilla</taxon>
    </lineage>
</organism>
<feature type="domain" description="Ig-like" evidence="2">
    <location>
        <begin position="46"/>
        <end position="142"/>
    </location>
</feature>
<dbReference type="OrthoDB" id="8837635at2759"/>
<accession>A0A9D3ML53</accession>
<dbReference type="InterPro" id="IPR007110">
    <property type="entry name" value="Ig-like_dom"/>
</dbReference>
<comment type="caution">
    <text evidence="3">The sequence shown here is derived from an EMBL/GenBank/DDBJ whole genome shotgun (WGS) entry which is preliminary data.</text>
</comment>